<evidence type="ECO:0000256" key="13">
    <source>
        <dbReference type="ARBA" id="ARBA00031327"/>
    </source>
</evidence>
<dbReference type="Ensembl" id="ENSBMST00010002212.1">
    <property type="protein sequence ID" value="ENSBMSP00010001991.1"/>
    <property type="gene ID" value="ENSBMSG00010001533.1"/>
</dbReference>
<accession>A0A8C0CAL6</accession>
<evidence type="ECO:0000256" key="9">
    <source>
        <dbReference type="ARBA" id="ARBA00023128"/>
    </source>
</evidence>
<keyword evidence="6" id="KW-0999">Mitochondrion inner membrane</keyword>
<evidence type="ECO:0000256" key="5">
    <source>
        <dbReference type="ARBA" id="ARBA00022737"/>
    </source>
</evidence>
<comment type="similarity">
    <text evidence="2 18">Belongs to the mitochondrial carrier (TC 2.A.29) family.</text>
</comment>
<feature type="repeat" description="Solcar" evidence="17">
    <location>
        <begin position="181"/>
        <end position="265"/>
    </location>
</feature>
<dbReference type="OMA" id="KNECSKP"/>
<keyword evidence="10 17" id="KW-0472">Membrane</keyword>
<evidence type="ECO:0000313" key="19">
    <source>
        <dbReference type="Ensembl" id="ENSBMSP00010001991.1"/>
    </source>
</evidence>
<proteinExistence type="inferred from homology"/>
<dbReference type="SUPFAM" id="SSF103506">
    <property type="entry name" value="Mitochondrial carrier"/>
    <property type="match status" value="1"/>
</dbReference>
<evidence type="ECO:0000256" key="4">
    <source>
        <dbReference type="ARBA" id="ARBA00022692"/>
    </source>
</evidence>
<dbReference type="GO" id="GO:1990547">
    <property type="term" value="P:mitochondrial phosphate ion transmembrane transport"/>
    <property type="evidence" value="ECO:0007669"/>
    <property type="project" value="InterPro"/>
</dbReference>
<keyword evidence="8" id="KW-1133">Transmembrane helix</keyword>
<evidence type="ECO:0000256" key="15">
    <source>
        <dbReference type="ARBA" id="ARBA00045773"/>
    </source>
</evidence>
<evidence type="ECO:0000256" key="16">
    <source>
        <dbReference type="ARBA" id="ARBA00049011"/>
    </source>
</evidence>
<dbReference type="Gene3D" id="1.50.40.10">
    <property type="entry name" value="Mitochondrial carrier domain"/>
    <property type="match status" value="1"/>
</dbReference>
<comment type="subcellular location">
    <subcellularLocation>
        <location evidence="1">Mitochondrion inner membrane</location>
        <topology evidence="1">Multi-pass membrane protein</topology>
    </subcellularLocation>
</comment>
<sequence length="353" mass="39206">MLLCEPQPFRGSGGVFAILGRRCSRPWRTWRGRTPSTRPTCSWCKRVSRVPAATPPGPRAHPAAPASWQPPLWKSTVVNMAPRSFYALCGFGGVLSCGLTHTAVVPLDLVKCHMQVDPQKYKGIFNGFSITLKEDGVRGLAKGWALTFIGYSMQGLCKFGFYEVFKVLYSNMLGEENAYLWRTSLYLAASASAEFFADIALAPMEAAKVRIQTQPGYANTLRDAAPKMYKEEGLKAFYKGVAPLWMRQIPYTMMKFACFERTVEALYKFVVPKPRSECSKPEQLVDTFVAGYIAGVFCAIVSHPADSVVSVLNKEKGSSASLVLQRLGFRGVWKGLCPFHHDRHSDRTAVVHL</sequence>
<dbReference type="AlphaFoldDB" id="A0A8C0CAL6"/>
<dbReference type="GO" id="GO:0005315">
    <property type="term" value="F:phosphate transmembrane transporter activity"/>
    <property type="evidence" value="ECO:0007669"/>
    <property type="project" value="InterPro"/>
</dbReference>
<evidence type="ECO:0000256" key="17">
    <source>
        <dbReference type="PROSITE-ProRule" id="PRU00282"/>
    </source>
</evidence>
<protein>
    <recommendedName>
        <fullName evidence="12">Solute carrier family 25 member 3</fullName>
    </recommendedName>
    <alternativeName>
        <fullName evidence="14">Phosphate carrier protein, mitochondrial</fullName>
    </alternativeName>
    <alternativeName>
        <fullName evidence="13">Phosphate transport protein</fullName>
    </alternativeName>
</protein>
<keyword evidence="4 17" id="KW-0812">Transmembrane</keyword>
<dbReference type="PANTHER" id="PTHR45671">
    <property type="entry name" value="SOLUTE CARRIER FAMILY 25 (MITOCHONDRIAL CARRIER PHOSPHATE CARRIER), MEMBER 3, LIKE-RELATED-RELATED"/>
    <property type="match status" value="1"/>
</dbReference>
<keyword evidence="7" id="KW-0809">Transit peptide</keyword>
<evidence type="ECO:0000256" key="10">
    <source>
        <dbReference type="ARBA" id="ARBA00023136"/>
    </source>
</evidence>
<organism evidence="19">
    <name type="scientific">Balaenoptera musculus</name>
    <name type="common">Blue whale</name>
    <dbReference type="NCBI Taxonomy" id="9771"/>
    <lineage>
        <taxon>Eukaryota</taxon>
        <taxon>Metazoa</taxon>
        <taxon>Chordata</taxon>
        <taxon>Craniata</taxon>
        <taxon>Vertebrata</taxon>
        <taxon>Euteleostomi</taxon>
        <taxon>Mammalia</taxon>
        <taxon>Eutheria</taxon>
        <taxon>Laurasiatheria</taxon>
        <taxon>Artiodactyla</taxon>
        <taxon>Whippomorpha</taxon>
        <taxon>Cetacea</taxon>
        <taxon>Mysticeti</taxon>
        <taxon>Balaenopteridae</taxon>
        <taxon>Balaenoptera</taxon>
    </lineage>
</organism>
<evidence type="ECO:0000256" key="2">
    <source>
        <dbReference type="ARBA" id="ARBA00006375"/>
    </source>
</evidence>
<feature type="repeat" description="Solcar" evidence="17">
    <location>
        <begin position="282"/>
        <end position="353"/>
    </location>
</feature>
<dbReference type="PANTHER" id="PTHR45671:SF2">
    <property type="entry name" value="SOLUTE CARRIER FAMILY 25 MEMBER 3"/>
    <property type="match status" value="1"/>
</dbReference>
<dbReference type="GeneTree" id="ENSGT00390000008708"/>
<evidence type="ECO:0000256" key="8">
    <source>
        <dbReference type="ARBA" id="ARBA00022989"/>
    </source>
</evidence>
<keyword evidence="3 18" id="KW-0813">Transport</keyword>
<evidence type="ECO:0000256" key="7">
    <source>
        <dbReference type="ARBA" id="ARBA00022946"/>
    </source>
</evidence>
<comment type="function">
    <text evidence="15">Inorganic ion transporter that transports phosphate or copper ions across the mitochondrial inner membrane into the matrix compartment. Mediates proton-coupled symport of phosphate ions necessary for mitochondrial oxidative phosphorylation of ADP to ATP. Transports copper ions probably in the form of anionic copper(I) complexes to maintain mitochondrial matrix copper pool and to supply copper for cytochrome C oxidase complex assembly. May also play a role in regulation of the mitochondrial permeability transition pore (mPTP).</text>
</comment>
<keyword evidence="5" id="KW-0677">Repeat</keyword>
<evidence type="ECO:0000256" key="6">
    <source>
        <dbReference type="ARBA" id="ARBA00022792"/>
    </source>
</evidence>
<evidence type="ECO:0000256" key="1">
    <source>
        <dbReference type="ARBA" id="ARBA00004448"/>
    </source>
</evidence>
<dbReference type="PROSITE" id="PS50920">
    <property type="entry name" value="SOLCAR"/>
    <property type="match status" value="3"/>
</dbReference>
<feature type="repeat" description="Solcar" evidence="17">
    <location>
        <begin position="84"/>
        <end position="168"/>
    </location>
</feature>
<evidence type="ECO:0000256" key="12">
    <source>
        <dbReference type="ARBA" id="ARBA00024242"/>
    </source>
</evidence>
<evidence type="ECO:0000256" key="14">
    <source>
        <dbReference type="ARBA" id="ARBA00035382"/>
    </source>
</evidence>
<evidence type="ECO:0000256" key="11">
    <source>
        <dbReference type="ARBA" id="ARBA00024212"/>
    </source>
</evidence>
<name>A0A8C0CAL6_BALMU</name>
<reference evidence="19" key="1">
    <citation type="submission" date="2023-09" db="UniProtKB">
        <authorList>
            <consortium name="Ensembl"/>
        </authorList>
    </citation>
    <scope>IDENTIFICATION</scope>
</reference>
<dbReference type="FunFam" id="1.50.40.10:FF:000005">
    <property type="entry name" value="Mitochondrial phosphate carrier protein 2"/>
    <property type="match status" value="1"/>
</dbReference>
<evidence type="ECO:0000256" key="18">
    <source>
        <dbReference type="RuleBase" id="RU000488"/>
    </source>
</evidence>
<evidence type="ECO:0000256" key="3">
    <source>
        <dbReference type="ARBA" id="ARBA00022448"/>
    </source>
</evidence>
<dbReference type="GO" id="GO:0005743">
    <property type="term" value="C:mitochondrial inner membrane"/>
    <property type="evidence" value="ECO:0007669"/>
    <property type="project" value="UniProtKB-SubCell"/>
</dbReference>
<dbReference type="Pfam" id="PF00153">
    <property type="entry name" value="Mito_carr"/>
    <property type="match status" value="2"/>
</dbReference>
<dbReference type="InterPro" id="IPR018108">
    <property type="entry name" value="MCP_transmembrane"/>
</dbReference>
<dbReference type="InterPro" id="IPR044677">
    <property type="entry name" value="SLC25A3/Pic2/Mir1-like"/>
</dbReference>
<keyword evidence="9" id="KW-0496">Mitochondrion</keyword>
<comment type="catalytic activity">
    <reaction evidence="16">
        <text>phosphate(in) + H(+)(in) = phosphate(out) + H(+)(out)</text>
        <dbReference type="Rhea" id="RHEA:29939"/>
        <dbReference type="ChEBI" id="CHEBI:15378"/>
        <dbReference type="ChEBI" id="CHEBI:43474"/>
    </reaction>
    <physiologicalReaction direction="right-to-left" evidence="16">
        <dbReference type="Rhea" id="RHEA:29941"/>
    </physiologicalReaction>
</comment>
<comment type="subunit">
    <text evidence="11">Interacts with PPIF; the interaction is impaired by CsA.</text>
</comment>
<dbReference type="InterPro" id="IPR023395">
    <property type="entry name" value="MCP_dom_sf"/>
</dbReference>